<dbReference type="Proteomes" id="UP000215914">
    <property type="component" value="Chromosome 12"/>
</dbReference>
<evidence type="ECO:0000313" key="4">
    <source>
        <dbReference type="EMBL" id="KAF5777805.1"/>
    </source>
</evidence>
<sequence>MVKNAELHLFLEVEGGWDLQPMPLPEKTEEEIMLFFKFYDRKKDELRYVGRLFIKGTGKPIDILSKLKQLAGIEQGEEIELVEVSIIFSVCYLLLLFFELFVTLIILPYRKFVLHPILSVCTLTRCLLLKKASFKMGTLFALRRLLMLKILRHRYPDVLSFLKYVHNRQ</sequence>
<dbReference type="Pfam" id="PF12436">
    <property type="entry name" value="USP7_ICP0_bdg"/>
    <property type="match status" value="1"/>
</dbReference>
<dbReference type="InterPro" id="IPR024729">
    <property type="entry name" value="USP7_ICP0-binding_dom"/>
</dbReference>
<keyword evidence="2" id="KW-0812">Transmembrane</keyword>
<protein>
    <submittedName>
        <fullName evidence="5">Putative ubiquitin carboxyl-terminal hydrolase 7, ICP0-binding domain-containing protein</fullName>
    </submittedName>
    <submittedName>
        <fullName evidence="4">Ubiquitinyl hydrolase 1</fullName>
        <ecNumber evidence="4">3.4.19.12</ecNumber>
    </submittedName>
</protein>
<keyword evidence="1" id="KW-0833">Ubl conjugation pathway</keyword>
<reference evidence="4 6" key="1">
    <citation type="journal article" date="2017" name="Nature">
        <title>The sunflower genome provides insights into oil metabolism, flowering and Asterid evolution.</title>
        <authorList>
            <person name="Badouin H."/>
            <person name="Gouzy J."/>
            <person name="Grassa C.J."/>
            <person name="Murat F."/>
            <person name="Staton S.E."/>
            <person name="Cottret L."/>
            <person name="Lelandais-Briere C."/>
            <person name="Owens G.L."/>
            <person name="Carrere S."/>
            <person name="Mayjonade B."/>
            <person name="Legrand L."/>
            <person name="Gill N."/>
            <person name="Kane N.C."/>
            <person name="Bowers J.E."/>
            <person name="Hubner S."/>
            <person name="Bellec A."/>
            <person name="Berard A."/>
            <person name="Berges H."/>
            <person name="Blanchet N."/>
            <person name="Boniface M.C."/>
            <person name="Brunel D."/>
            <person name="Catrice O."/>
            <person name="Chaidir N."/>
            <person name="Claudel C."/>
            <person name="Donnadieu C."/>
            <person name="Faraut T."/>
            <person name="Fievet G."/>
            <person name="Helmstetter N."/>
            <person name="King M."/>
            <person name="Knapp S.J."/>
            <person name="Lai Z."/>
            <person name="Le Paslier M.C."/>
            <person name="Lippi Y."/>
            <person name="Lorenzon L."/>
            <person name="Mandel J.R."/>
            <person name="Marage G."/>
            <person name="Marchand G."/>
            <person name="Marquand E."/>
            <person name="Bret-Mestries E."/>
            <person name="Morien E."/>
            <person name="Nambeesan S."/>
            <person name="Nguyen T."/>
            <person name="Pegot-Espagnet P."/>
            <person name="Pouilly N."/>
            <person name="Raftis F."/>
            <person name="Sallet E."/>
            <person name="Schiex T."/>
            <person name="Thomas J."/>
            <person name="Vandecasteele C."/>
            <person name="Vares D."/>
            <person name="Vear F."/>
            <person name="Vautrin S."/>
            <person name="Crespi M."/>
            <person name="Mangin B."/>
            <person name="Burke J.M."/>
            <person name="Salse J."/>
            <person name="Munos S."/>
            <person name="Vincourt P."/>
            <person name="Rieseberg L.H."/>
            <person name="Langlade N.B."/>
        </authorList>
    </citation>
    <scope>NUCLEOTIDE SEQUENCE [LARGE SCALE GENOMIC DNA]</scope>
    <source>
        <strain evidence="6">cv. SF193</strain>
        <tissue evidence="4">Leaves</tissue>
    </source>
</reference>
<proteinExistence type="predicted"/>
<dbReference type="EMBL" id="MNCJ02000327">
    <property type="protein sequence ID" value="KAF5777805.1"/>
    <property type="molecule type" value="Genomic_DNA"/>
</dbReference>
<dbReference type="EC" id="3.4.19.12" evidence="4"/>
<evidence type="ECO:0000256" key="2">
    <source>
        <dbReference type="SAM" id="Phobius"/>
    </source>
</evidence>
<feature type="domain" description="Ubiquitin carboxyl-terminal hydrolase 7 ICP0-binding" evidence="3">
    <location>
        <begin position="3"/>
        <end position="83"/>
    </location>
</feature>
<feature type="transmembrane region" description="Helical" evidence="2">
    <location>
        <begin position="84"/>
        <end position="106"/>
    </location>
</feature>
<dbReference type="Gene3D" id="3.10.20.90">
    <property type="entry name" value="Phosphatidylinositol 3-kinase Catalytic Subunit, Chain A, domain 1"/>
    <property type="match status" value="1"/>
</dbReference>
<keyword evidence="6" id="KW-1185">Reference proteome</keyword>
<dbReference type="GO" id="GO:0004843">
    <property type="term" value="F:cysteine-type deubiquitinase activity"/>
    <property type="evidence" value="ECO:0007669"/>
    <property type="project" value="UniProtKB-EC"/>
</dbReference>
<keyword evidence="2" id="KW-0472">Membrane</keyword>
<dbReference type="AlphaFoldDB" id="A0A251T3Z8"/>
<evidence type="ECO:0000313" key="6">
    <source>
        <dbReference type="Proteomes" id="UP000215914"/>
    </source>
</evidence>
<evidence type="ECO:0000313" key="5">
    <source>
        <dbReference type="EMBL" id="OTG04631.1"/>
    </source>
</evidence>
<gene>
    <name evidence="5" type="ORF">HannXRQ_Chr12g0364501</name>
    <name evidence="4" type="ORF">HanXRQr2_Chr12g0539991</name>
</gene>
<dbReference type="STRING" id="4232.A0A251T3Z8"/>
<feature type="transmembrane region" description="Helical" evidence="2">
    <location>
        <begin position="112"/>
        <end position="129"/>
    </location>
</feature>
<dbReference type="EMBL" id="CM007901">
    <property type="protein sequence ID" value="OTG04631.1"/>
    <property type="molecule type" value="Genomic_DNA"/>
</dbReference>
<keyword evidence="5" id="KW-0378">Hydrolase</keyword>
<evidence type="ECO:0000256" key="1">
    <source>
        <dbReference type="ARBA" id="ARBA00022786"/>
    </source>
</evidence>
<keyword evidence="2" id="KW-1133">Transmembrane helix</keyword>
<organism evidence="5 6">
    <name type="scientific">Helianthus annuus</name>
    <name type="common">Common sunflower</name>
    <dbReference type="NCBI Taxonomy" id="4232"/>
    <lineage>
        <taxon>Eukaryota</taxon>
        <taxon>Viridiplantae</taxon>
        <taxon>Streptophyta</taxon>
        <taxon>Embryophyta</taxon>
        <taxon>Tracheophyta</taxon>
        <taxon>Spermatophyta</taxon>
        <taxon>Magnoliopsida</taxon>
        <taxon>eudicotyledons</taxon>
        <taxon>Gunneridae</taxon>
        <taxon>Pentapetalae</taxon>
        <taxon>asterids</taxon>
        <taxon>campanulids</taxon>
        <taxon>Asterales</taxon>
        <taxon>Asteraceae</taxon>
        <taxon>Asteroideae</taxon>
        <taxon>Heliantheae alliance</taxon>
        <taxon>Heliantheae</taxon>
        <taxon>Helianthus</taxon>
    </lineage>
</organism>
<evidence type="ECO:0000259" key="3">
    <source>
        <dbReference type="Pfam" id="PF12436"/>
    </source>
</evidence>
<dbReference type="Gramene" id="mRNA:HanXRQr2_Chr12g0539991">
    <property type="protein sequence ID" value="mRNA:HanXRQr2_Chr12g0539991"/>
    <property type="gene ID" value="HanXRQr2_Chr12g0539991"/>
</dbReference>
<dbReference type="InParanoid" id="A0A251T3Z8"/>
<reference evidence="5" key="2">
    <citation type="submission" date="2017-02" db="EMBL/GenBank/DDBJ databases">
        <title>Sunflower complete genome.</title>
        <authorList>
            <person name="Langlade N."/>
            <person name="Munos S."/>
        </authorList>
    </citation>
    <scope>NUCLEOTIDE SEQUENCE [LARGE SCALE GENOMIC DNA]</scope>
    <source>
        <tissue evidence="5">Leaves</tissue>
    </source>
</reference>
<accession>A0A251T3Z8</accession>
<reference evidence="4" key="3">
    <citation type="submission" date="2020-06" db="EMBL/GenBank/DDBJ databases">
        <title>Helianthus annuus Genome sequencing and assembly Release 2.</title>
        <authorList>
            <person name="Gouzy J."/>
            <person name="Langlade N."/>
            <person name="Munos S."/>
        </authorList>
    </citation>
    <scope>NUCLEOTIDE SEQUENCE</scope>
    <source>
        <tissue evidence="4">Leaves</tissue>
    </source>
</reference>
<name>A0A251T3Z8_HELAN</name>